<evidence type="ECO:0000313" key="3">
    <source>
        <dbReference type="Proteomes" id="UP001629367"/>
    </source>
</evidence>
<sequence length="149" mass="15754">MKPLHIRIAAAFPVLVLSAANLPPFVHLWSDVVSDLIGVAAWIALLVAIAVAAPFNRWMLDKERDTGTRMLRAAAFSLGIVVPINAVLVGAAAHASKAMGLHSIANIAVAVVVAVVLTALGVVAFDRLWGWTYHRINAAHAAADRLVRG</sequence>
<proteinExistence type="predicted"/>
<keyword evidence="1" id="KW-1133">Transmembrane helix</keyword>
<organism evidence="2 3">
    <name type="scientific">Paraburkholderia dilworthii</name>
    <dbReference type="NCBI Taxonomy" id="948106"/>
    <lineage>
        <taxon>Bacteria</taxon>
        <taxon>Pseudomonadati</taxon>
        <taxon>Pseudomonadota</taxon>
        <taxon>Betaproteobacteria</taxon>
        <taxon>Burkholderiales</taxon>
        <taxon>Burkholderiaceae</taxon>
        <taxon>Paraburkholderia</taxon>
    </lineage>
</organism>
<comment type="caution">
    <text evidence="2">The sequence shown here is derived from an EMBL/GenBank/DDBJ whole genome shotgun (WGS) entry which is preliminary data.</text>
</comment>
<dbReference type="Proteomes" id="UP001629367">
    <property type="component" value="Unassembled WGS sequence"/>
</dbReference>
<reference evidence="2 3" key="1">
    <citation type="journal article" date="2024" name="Chem. Sci.">
        <title>Discovery of megapolipeptins by genome mining of a Burkholderiales bacteria collection.</title>
        <authorList>
            <person name="Paulo B.S."/>
            <person name="Recchia M.J.J."/>
            <person name="Lee S."/>
            <person name="Fergusson C.H."/>
            <person name="Romanowski S.B."/>
            <person name="Hernandez A."/>
            <person name="Krull N."/>
            <person name="Liu D.Y."/>
            <person name="Cavanagh H."/>
            <person name="Bos A."/>
            <person name="Gray C.A."/>
            <person name="Murphy B.T."/>
            <person name="Linington R.G."/>
            <person name="Eustaquio A.S."/>
        </authorList>
    </citation>
    <scope>NUCLEOTIDE SEQUENCE [LARGE SCALE GENOMIC DNA]</scope>
    <source>
        <strain evidence="2 3">RL17-335-BIF-A</strain>
    </source>
</reference>
<evidence type="ECO:0000256" key="1">
    <source>
        <dbReference type="SAM" id="Phobius"/>
    </source>
</evidence>
<protein>
    <submittedName>
        <fullName evidence="2">Uncharacterized protein</fullName>
    </submittedName>
</protein>
<feature type="transmembrane region" description="Helical" evidence="1">
    <location>
        <begin position="36"/>
        <end position="58"/>
    </location>
</feature>
<dbReference type="EMBL" id="JAQQBZ010000007">
    <property type="protein sequence ID" value="MFM0593992.1"/>
    <property type="molecule type" value="Genomic_DNA"/>
</dbReference>
<dbReference type="RefSeq" id="WP_408212452.1">
    <property type="nucleotide sequence ID" value="NZ_JAQQBZ010000007.1"/>
</dbReference>
<feature type="transmembrane region" description="Helical" evidence="1">
    <location>
        <begin position="70"/>
        <end position="92"/>
    </location>
</feature>
<gene>
    <name evidence="2" type="ORF">PQQ68_13275</name>
</gene>
<evidence type="ECO:0000313" key="2">
    <source>
        <dbReference type="EMBL" id="MFM0593992.1"/>
    </source>
</evidence>
<name>A0ABW9D6L9_9BURK</name>
<accession>A0ABW9D6L9</accession>
<keyword evidence="3" id="KW-1185">Reference proteome</keyword>
<feature type="transmembrane region" description="Helical" evidence="1">
    <location>
        <begin position="104"/>
        <end position="125"/>
    </location>
</feature>
<keyword evidence="1" id="KW-0472">Membrane</keyword>
<keyword evidence="1" id="KW-0812">Transmembrane</keyword>